<evidence type="ECO:0000313" key="11">
    <source>
        <dbReference type="EMBL" id="HJB06317.1"/>
    </source>
</evidence>
<protein>
    <submittedName>
        <fullName evidence="11">M13 family metallopeptidase</fullName>
    </submittedName>
</protein>
<dbReference type="PANTHER" id="PTHR11733">
    <property type="entry name" value="ZINC METALLOPROTEASE FAMILY M13 NEPRILYSIN-RELATED"/>
    <property type="match status" value="1"/>
</dbReference>
<accession>A0A9D2L5C9</accession>
<evidence type="ECO:0000256" key="1">
    <source>
        <dbReference type="ARBA" id="ARBA00001947"/>
    </source>
</evidence>
<evidence type="ECO:0000256" key="3">
    <source>
        <dbReference type="ARBA" id="ARBA00022670"/>
    </source>
</evidence>
<evidence type="ECO:0000256" key="2">
    <source>
        <dbReference type="ARBA" id="ARBA00007357"/>
    </source>
</evidence>
<dbReference type="SUPFAM" id="SSF55486">
    <property type="entry name" value="Metalloproteases ('zincins'), catalytic domain"/>
    <property type="match status" value="1"/>
</dbReference>
<evidence type="ECO:0000256" key="8">
    <source>
        <dbReference type="SAM" id="SignalP"/>
    </source>
</evidence>
<feature type="domain" description="Peptidase M13 N-terminal" evidence="10">
    <location>
        <begin position="50"/>
        <end position="428"/>
    </location>
</feature>
<evidence type="ECO:0000256" key="6">
    <source>
        <dbReference type="ARBA" id="ARBA00022833"/>
    </source>
</evidence>
<reference evidence="11" key="1">
    <citation type="journal article" date="2021" name="PeerJ">
        <title>Extensive microbial diversity within the chicken gut microbiome revealed by metagenomics and culture.</title>
        <authorList>
            <person name="Gilroy R."/>
            <person name="Ravi A."/>
            <person name="Getino M."/>
            <person name="Pursley I."/>
            <person name="Horton D.L."/>
            <person name="Alikhan N.F."/>
            <person name="Baker D."/>
            <person name="Gharbi K."/>
            <person name="Hall N."/>
            <person name="Watson M."/>
            <person name="Adriaenssens E.M."/>
            <person name="Foster-Nyarko E."/>
            <person name="Jarju S."/>
            <person name="Secka A."/>
            <person name="Antonio M."/>
            <person name="Oren A."/>
            <person name="Chaudhuri R.R."/>
            <person name="La Ragione R."/>
            <person name="Hildebrand F."/>
            <person name="Pallen M.J."/>
        </authorList>
    </citation>
    <scope>NUCLEOTIDE SEQUENCE</scope>
    <source>
        <strain evidence="11">CHK188-4685</strain>
    </source>
</reference>
<dbReference type="InterPro" id="IPR024079">
    <property type="entry name" value="MetalloPept_cat_dom_sf"/>
</dbReference>
<dbReference type="Pfam" id="PF05649">
    <property type="entry name" value="Peptidase_M13_N"/>
    <property type="match status" value="1"/>
</dbReference>
<dbReference type="PROSITE" id="PS51257">
    <property type="entry name" value="PROKAR_LIPOPROTEIN"/>
    <property type="match status" value="1"/>
</dbReference>
<dbReference type="Proteomes" id="UP000886804">
    <property type="component" value="Unassembled WGS sequence"/>
</dbReference>
<comment type="cofactor">
    <cofactor evidence="1">
        <name>Zn(2+)</name>
        <dbReference type="ChEBI" id="CHEBI:29105"/>
    </cofactor>
</comment>
<keyword evidence="6" id="KW-0862">Zinc</keyword>
<gene>
    <name evidence="11" type="ORF">H9716_00410</name>
</gene>
<dbReference type="PROSITE" id="PS51885">
    <property type="entry name" value="NEPRILYSIN"/>
    <property type="match status" value="1"/>
</dbReference>
<organism evidence="11 12">
    <name type="scientific">Candidatus Enterocloster faecavium</name>
    <dbReference type="NCBI Taxonomy" id="2838560"/>
    <lineage>
        <taxon>Bacteria</taxon>
        <taxon>Bacillati</taxon>
        <taxon>Bacillota</taxon>
        <taxon>Clostridia</taxon>
        <taxon>Lachnospirales</taxon>
        <taxon>Lachnospiraceae</taxon>
        <taxon>Enterocloster</taxon>
    </lineage>
</organism>
<dbReference type="CDD" id="cd08662">
    <property type="entry name" value="M13"/>
    <property type="match status" value="1"/>
</dbReference>
<dbReference type="AlphaFoldDB" id="A0A9D2L5C9"/>
<dbReference type="GO" id="GO:0016485">
    <property type="term" value="P:protein processing"/>
    <property type="evidence" value="ECO:0007669"/>
    <property type="project" value="TreeGrafter"/>
</dbReference>
<comment type="caution">
    <text evidence="11">The sequence shown here is derived from an EMBL/GenBank/DDBJ whole genome shotgun (WGS) entry which is preliminary data.</text>
</comment>
<feature type="signal peptide" evidence="8">
    <location>
        <begin position="1"/>
        <end position="30"/>
    </location>
</feature>
<evidence type="ECO:0000259" key="10">
    <source>
        <dbReference type="Pfam" id="PF05649"/>
    </source>
</evidence>
<proteinExistence type="inferred from homology"/>
<evidence type="ECO:0000259" key="9">
    <source>
        <dbReference type="Pfam" id="PF01431"/>
    </source>
</evidence>
<keyword evidence="3" id="KW-0645">Protease</keyword>
<feature type="domain" description="Peptidase M13 C-terminal" evidence="9">
    <location>
        <begin position="485"/>
        <end position="670"/>
    </location>
</feature>
<dbReference type="InterPro" id="IPR000718">
    <property type="entry name" value="Peptidase_M13"/>
</dbReference>
<keyword evidence="5" id="KW-0378">Hydrolase</keyword>
<keyword evidence="8" id="KW-0732">Signal</keyword>
<comment type="similarity">
    <text evidence="2">Belongs to the peptidase M13 family.</text>
</comment>
<dbReference type="InterPro" id="IPR042089">
    <property type="entry name" value="Peptidase_M13_dom_2"/>
</dbReference>
<dbReference type="InterPro" id="IPR018497">
    <property type="entry name" value="Peptidase_M13_C"/>
</dbReference>
<keyword evidence="4" id="KW-0479">Metal-binding</keyword>
<sequence length="675" mass="75931">MDNRRKQRIKIHKMAAAFALTICLLAAALAGCQPKADPVRQDDYSEERSNYYQAVNGELLESWEIEPDESVKNWFSILQDRVDERIAELIRAAAEEEGLPKGSDESNVRALYLTGMDKDSRNEGGFGETVSAFFARVDGADSVEELVRACMKFNRNYGLYSIFGMYVGADYEDSSVKILGVDAGDTGLNKEIWFSEDESNQKMVSEYEALLRKFGEIEGYSQEDARKAAEDTVNLMRSLAENSLSQSELYDPEKTYHVYQVSDLEALFSGNISSEMVEEVYGVQGEDPVIVSEVEKVEQMGAFLTEDHLPTLKSYVKLCAHKDLSSYMDMDTYQAVTDYSMAVSGTEESRPFEELLMEEIQGLLGFQCGRMYCQNDYPEETTEEVTQIISQVIDTFRGRIDGLDWMSEATKEEAKNKLAKMEVRVGHPDIWPQDRYELVLDAPEEGGLYIENYMKAARAGSDYSFATRDEPVDRTLWPDTPQTVNAYYDPQSNSINILAGILQEPIYQPDASPEVNLGGIGTVIGHEITHAFDTSGALFDEDGNLRDWWTAEDKEKFRSLAQEVISYYDGMEVNGRAVNGEQTVTENIADLGGVSCVTEIAAAEGYDLKKVYESYANIWASKEREEYSAMLIAIDVHSPAKIRVNAVLSAQPEFRELYGVEEGDGMYQENMPKIW</sequence>
<evidence type="ECO:0000256" key="7">
    <source>
        <dbReference type="ARBA" id="ARBA00023049"/>
    </source>
</evidence>
<evidence type="ECO:0000256" key="4">
    <source>
        <dbReference type="ARBA" id="ARBA00022723"/>
    </source>
</evidence>
<evidence type="ECO:0000313" key="12">
    <source>
        <dbReference type="Proteomes" id="UP000886804"/>
    </source>
</evidence>
<evidence type="ECO:0000256" key="5">
    <source>
        <dbReference type="ARBA" id="ARBA00022801"/>
    </source>
</evidence>
<reference evidence="11" key="2">
    <citation type="submission" date="2021-04" db="EMBL/GenBank/DDBJ databases">
        <authorList>
            <person name="Gilroy R."/>
        </authorList>
    </citation>
    <scope>NUCLEOTIDE SEQUENCE</scope>
    <source>
        <strain evidence="11">CHK188-4685</strain>
    </source>
</reference>
<name>A0A9D2L5C9_9FIRM</name>
<dbReference type="GO" id="GO:0005886">
    <property type="term" value="C:plasma membrane"/>
    <property type="evidence" value="ECO:0007669"/>
    <property type="project" value="TreeGrafter"/>
</dbReference>
<dbReference type="PRINTS" id="PR00786">
    <property type="entry name" value="NEPRILYSIN"/>
</dbReference>
<dbReference type="Gene3D" id="1.10.1380.10">
    <property type="entry name" value="Neutral endopeptidase , domain2"/>
    <property type="match status" value="1"/>
</dbReference>
<dbReference type="PANTHER" id="PTHR11733:SF167">
    <property type="entry name" value="FI17812P1-RELATED"/>
    <property type="match status" value="1"/>
</dbReference>
<dbReference type="GO" id="GO:0046872">
    <property type="term" value="F:metal ion binding"/>
    <property type="evidence" value="ECO:0007669"/>
    <property type="project" value="UniProtKB-KW"/>
</dbReference>
<feature type="chain" id="PRO_5039105095" evidence="8">
    <location>
        <begin position="31"/>
        <end position="675"/>
    </location>
</feature>
<keyword evidence="7" id="KW-0482">Metalloprotease</keyword>
<dbReference type="GO" id="GO:0004222">
    <property type="term" value="F:metalloendopeptidase activity"/>
    <property type="evidence" value="ECO:0007669"/>
    <property type="project" value="InterPro"/>
</dbReference>
<dbReference type="EMBL" id="DWYS01000006">
    <property type="protein sequence ID" value="HJB06317.1"/>
    <property type="molecule type" value="Genomic_DNA"/>
</dbReference>
<dbReference type="Pfam" id="PF01431">
    <property type="entry name" value="Peptidase_M13"/>
    <property type="match status" value="1"/>
</dbReference>
<dbReference type="InterPro" id="IPR008753">
    <property type="entry name" value="Peptidase_M13_N"/>
</dbReference>
<dbReference type="Gene3D" id="3.40.390.10">
    <property type="entry name" value="Collagenase (Catalytic Domain)"/>
    <property type="match status" value="1"/>
</dbReference>